<dbReference type="Pfam" id="PF13715">
    <property type="entry name" value="CarbopepD_reg_2"/>
    <property type="match status" value="1"/>
</dbReference>
<accession>A0A9D1V0W3</accession>
<reference evidence="10" key="2">
    <citation type="submission" date="2021-04" db="EMBL/GenBank/DDBJ databases">
        <authorList>
            <person name="Gilroy R."/>
        </authorList>
    </citation>
    <scope>NUCLEOTIDE SEQUENCE</scope>
    <source>
        <strain evidence="10">23274</strain>
    </source>
</reference>
<evidence type="ECO:0000256" key="8">
    <source>
        <dbReference type="SAM" id="Coils"/>
    </source>
</evidence>
<dbReference type="Gene3D" id="2.170.130.10">
    <property type="entry name" value="TonB-dependent receptor, plug domain"/>
    <property type="match status" value="1"/>
</dbReference>
<feature type="coiled-coil region" evidence="8">
    <location>
        <begin position="863"/>
        <end position="890"/>
    </location>
</feature>
<dbReference type="InterPro" id="IPR008969">
    <property type="entry name" value="CarboxyPept-like_regulatory"/>
</dbReference>
<evidence type="ECO:0000256" key="1">
    <source>
        <dbReference type="ARBA" id="ARBA00004571"/>
    </source>
</evidence>
<evidence type="ECO:0000313" key="11">
    <source>
        <dbReference type="Proteomes" id="UP000824202"/>
    </source>
</evidence>
<sequence length="1099" mass="123451">MLWSESYAQRGAFQSILVTLKAENEPLASVLDRLAETSGVHFFYNHDAIDGTKKVSFDVSNMPLDRAVLQLVDGLGIEVDFQSNKTIVLRPSAQAAGGQEVTAVKVRGRVVDSKTNESLIGATVVLASNPTVGVATDVDGAFSVDVPSNETALNVSFIGYETQAVLLDNYDLTREITISLNPESEEIEEVVVTGMAPRKVEGFTGGYVSIKGEELKKLNPTNVLQSLQFFDPSFRIVENNARGADPNTMPEFQLRGDVQIGTNSASSMKMMLGDYSNMPNMPLFILDGFETTLQTIVDLDPNRIESVTILKDASAKAIYGSKAANGVVVFETKKPLAGALNISYSSNYAVSAPDLTVYNLMNASEKLEYERRAGLFTQNEEQYNYYYDKLGDIQEGVDTYWLSEPVRIGFETSQTVSADGGDDAFRYNVGLNMNKQIGVMKESDRRTLGMNINLSYRRKKWDVRNQLSLSSTRSHDTPFGSFQEYANLNPYYRKDNLDDSLIEDKWDGQNVTSVYNPLYDWQFSSFIEENSFSLTNNFQVECSILENLQLSATVSFTKTQGENDAFSSPNDSQFRQATMENRGSYSKSWANGFTWNVNADLNYNLVKDKHFFSLGLQYAISENSMNSIDLVANGFPNDNMNDILFATHISNDDNNINIGEESTTRSLGITGWANYMYDNRYALDVTYRGDMSSQFGADSRLAPFWSVGLRWNIYREKFMETLPFSNLVLRANIGTTGSQNYEPYQAVQTYDYSDLLYQYMSSDVFGAQLMALGNSDLGWSTTKERSIALEFALWNNRLTASFNYYNNYTDQLLQAYNIAPSTGFTSIMMNLGAVRNFGYEWTLGFTPINDYARNIQLMVTLNGSHQRNRVENLSNEVEALNQERQNQATGTPLPLYVEGESTNGLWVVPSRGIDPMTGQEVFVKLDGSETFEWDAVDKVNIGETTPVMQGTVGFSFIWKDLSMSMYCMYDFGGWEYNSTLVDKIENANILNNLDKRALEDRWEKPGDIAKYKRISVTDPQTNMSSRFAMKKNEFQFSSVAASYRFDASKYKGLRKAKISSISLSSTFNELGRISSIKMERGTDYPFARTFNLSLDILFN</sequence>
<evidence type="ECO:0000256" key="4">
    <source>
        <dbReference type="ARBA" id="ARBA00022692"/>
    </source>
</evidence>
<evidence type="ECO:0000256" key="6">
    <source>
        <dbReference type="ARBA" id="ARBA00023237"/>
    </source>
</evidence>
<dbReference type="Gene3D" id="3.55.50.30">
    <property type="match status" value="1"/>
</dbReference>
<evidence type="ECO:0000313" key="10">
    <source>
        <dbReference type="EMBL" id="HIX04063.1"/>
    </source>
</evidence>
<keyword evidence="6 7" id="KW-0998">Cell outer membrane</keyword>
<feature type="domain" description="Secretin/TonB short N-terminal" evidence="9">
    <location>
        <begin position="40"/>
        <end position="92"/>
    </location>
</feature>
<keyword evidence="2 7" id="KW-0813">Transport</keyword>
<dbReference type="Gene3D" id="2.40.170.20">
    <property type="entry name" value="TonB-dependent receptor, beta-barrel domain"/>
    <property type="match status" value="1"/>
</dbReference>
<comment type="caution">
    <text evidence="10">The sequence shown here is derived from an EMBL/GenBank/DDBJ whole genome shotgun (WGS) entry which is preliminary data.</text>
</comment>
<evidence type="ECO:0000259" key="9">
    <source>
        <dbReference type="SMART" id="SM00965"/>
    </source>
</evidence>
<dbReference type="NCBIfam" id="TIGR04057">
    <property type="entry name" value="SusC_RagA_signa"/>
    <property type="match status" value="1"/>
</dbReference>
<dbReference type="SUPFAM" id="SSF49464">
    <property type="entry name" value="Carboxypeptidase regulatory domain-like"/>
    <property type="match status" value="1"/>
</dbReference>
<dbReference type="InterPro" id="IPR012910">
    <property type="entry name" value="Plug_dom"/>
</dbReference>
<dbReference type="InterPro" id="IPR023997">
    <property type="entry name" value="TonB-dep_OMP_SusC/RagA_CS"/>
</dbReference>
<evidence type="ECO:0000256" key="3">
    <source>
        <dbReference type="ARBA" id="ARBA00022452"/>
    </source>
</evidence>
<name>A0A9D1V0W3_9BACT</name>
<comment type="similarity">
    <text evidence="7">Belongs to the TonB-dependent receptor family.</text>
</comment>
<evidence type="ECO:0000256" key="5">
    <source>
        <dbReference type="ARBA" id="ARBA00023136"/>
    </source>
</evidence>
<gene>
    <name evidence="10" type="ORF">H9863_08125</name>
</gene>
<dbReference type="InterPro" id="IPR011662">
    <property type="entry name" value="Secretin/TonB_short_N"/>
</dbReference>
<dbReference type="Gene3D" id="2.60.40.1120">
    <property type="entry name" value="Carboxypeptidase-like, regulatory domain"/>
    <property type="match status" value="1"/>
</dbReference>
<keyword evidence="3 7" id="KW-1134">Transmembrane beta strand</keyword>
<keyword evidence="8" id="KW-0175">Coiled coil</keyword>
<keyword evidence="4 7" id="KW-0812">Transmembrane</keyword>
<dbReference type="SUPFAM" id="SSF56935">
    <property type="entry name" value="Porins"/>
    <property type="match status" value="1"/>
</dbReference>
<dbReference type="Pfam" id="PF07715">
    <property type="entry name" value="Plug"/>
    <property type="match status" value="1"/>
</dbReference>
<proteinExistence type="inferred from homology"/>
<dbReference type="EMBL" id="DXFT01000158">
    <property type="protein sequence ID" value="HIX04063.1"/>
    <property type="molecule type" value="Genomic_DNA"/>
</dbReference>
<dbReference type="Proteomes" id="UP000824202">
    <property type="component" value="Unassembled WGS sequence"/>
</dbReference>
<reference evidence="10" key="1">
    <citation type="journal article" date="2021" name="PeerJ">
        <title>Extensive microbial diversity within the chicken gut microbiome revealed by metagenomics and culture.</title>
        <authorList>
            <person name="Gilroy R."/>
            <person name="Ravi A."/>
            <person name="Getino M."/>
            <person name="Pursley I."/>
            <person name="Horton D.L."/>
            <person name="Alikhan N.F."/>
            <person name="Baker D."/>
            <person name="Gharbi K."/>
            <person name="Hall N."/>
            <person name="Watson M."/>
            <person name="Adriaenssens E.M."/>
            <person name="Foster-Nyarko E."/>
            <person name="Jarju S."/>
            <person name="Secka A."/>
            <person name="Antonio M."/>
            <person name="Oren A."/>
            <person name="Chaudhuri R.R."/>
            <person name="La Ragione R."/>
            <person name="Hildebrand F."/>
            <person name="Pallen M.J."/>
        </authorList>
    </citation>
    <scope>NUCLEOTIDE SEQUENCE</scope>
    <source>
        <strain evidence="10">23274</strain>
    </source>
</reference>
<dbReference type="InterPro" id="IPR023996">
    <property type="entry name" value="TonB-dep_OMP_SusC/RagA"/>
</dbReference>
<dbReference type="NCBIfam" id="TIGR04056">
    <property type="entry name" value="OMP_RagA_SusC"/>
    <property type="match status" value="1"/>
</dbReference>
<dbReference type="SMART" id="SM00965">
    <property type="entry name" value="STN"/>
    <property type="match status" value="1"/>
</dbReference>
<evidence type="ECO:0000256" key="7">
    <source>
        <dbReference type="PROSITE-ProRule" id="PRU01360"/>
    </source>
</evidence>
<dbReference type="InterPro" id="IPR037066">
    <property type="entry name" value="Plug_dom_sf"/>
</dbReference>
<evidence type="ECO:0000256" key="2">
    <source>
        <dbReference type="ARBA" id="ARBA00022448"/>
    </source>
</evidence>
<dbReference type="PROSITE" id="PS52016">
    <property type="entry name" value="TONB_DEPENDENT_REC_3"/>
    <property type="match status" value="1"/>
</dbReference>
<comment type="subcellular location">
    <subcellularLocation>
        <location evidence="1 7">Cell outer membrane</location>
        <topology evidence="1 7">Multi-pass membrane protein</topology>
    </subcellularLocation>
</comment>
<dbReference type="Pfam" id="PF07660">
    <property type="entry name" value="STN"/>
    <property type="match status" value="1"/>
</dbReference>
<keyword evidence="5 7" id="KW-0472">Membrane</keyword>
<protein>
    <submittedName>
        <fullName evidence="10">SusC/RagA family TonB-linked outer membrane protein</fullName>
    </submittedName>
</protein>
<dbReference type="GO" id="GO:0009279">
    <property type="term" value="C:cell outer membrane"/>
    <property type="evidence" value="ECO:0007669"/>
    <property type="project" value="UniProtKB-SubCell"/>
</dbReference>
<dbReference type="InterPro" id="IPR039426">
    <property type="entry name" value="TonB-dep_rcpt-like"/>
</dbReference>
<dbReference type="AlphaFoldDB" id="A0A9D1V0W3"/>
<dbReference type="InterPro" id="IPR036942">
    <property type="entry name" value="Beta-barrel_TonB_sf"/>
</dbReference>
<organism evidence="10 11">
    <name type="scientific">Candidatus Odoribacter faecigallinarum</name>
    <dbReference type="NCBI Taxonomy" id="2838706"/>
    <lineage>
        <taxon>Bacteria</taxon>
        <taxon>Pseudomonadati</taxon>
        <taxon>Bacteroidota</taxon>
        <taxon>Bacteroidia</taxon>
        <taxon>Bacteroidales</taxon>
        <taxon>Odoribacteraceae</taxon>
        <taxon>Odoribacter</taxon>
    </lineage>
</organism>